<dbReference type="AlphaFoldDB" id="A0A8J2XJN6"/>
<dbReference type="Gene3D" id="1.20.1260.10">
    <property type="match status" value="1"/>
</dbReference>
<accession>A0A8J2XJN6</accession>
<dbReference type="EMBL" id="BMFY01000003">
    <property type="protein sequence ID" value="GGA07423.1"/>
    <property type="molecule type" value="Genomic_DNA"/>
</dbReference>
<keyword evidence="4" id="KW-1185">Reference proteome</keyword>
<comment type="caution">
    <text evidence="3">The sequence shown here is derived from an EMBL/GenBank/DDBJ whole genome shotgun (WGS) entry which is preliminary data.</text>
</comment>
<evidence type="ECO:0000259" key="2">
    <source>
        <dbReference type="Pfam" id="PF13794"/>
    </source>
</evidence>
<sequence>MSHDHDTNASEQGIQRPGHPRPAAAQDHEAAPAARILAFLALAELSSFERFSTDAQFAPNLEDKVALGGLAVAEYRLFEVLRQRLAALGFEAVALMEEMQGPLQAFTRQTRPGDWYESLMKSYVVDSIFRDVHREVITRLDEESRTVALAVVDHTAPAEYLHERLGEAVAEDELLAGRLALWGRRLVAESIRRGRETLLQADPEAPAAQIMSSVTEAHSKRMASLGLVA</sequence>
<protein>
    <recommendedName>
        <fullName evidence="2">Ferritin-like domain-containing protein</fullName>
    </recommendedName>
</protein>
<name>A0A8J2XJN6_9MICO</name>
<dbReference type="Pfam" id="PF13794">
    <property type="entry name" value="MiaE_2"/>
    <property type="match status" value="1"/>
</dbReference>
<evidence type="ECO:0000313" key="4">
    <source>
        <dbReference type="Proteomes" id="UP000616114"/>
    </source>
</evidence>
<dbReference type="RefSeq" id="WP_188549609.1">
    <property type="nucleotide sequence ID" value="NZ_BMFY01000003.1"/>
</dbReference>
<feature type="domain" description="Ferritin-like" evidence="2">
    <location>
        <begin position="34"/>
        <end position="194"/>
    </location>
</feature>
<organism evidence="3 4">
    <name type="scientific">Sediminivirga luteola</name>
    <dbReference type="NCBI Taxonomy" id="1774748"/>
    <lineage>
        <taxon>Bacteria</taxon>
        <taxon>Bacillati</taxon>
        <taxon>Actinomycetota</taxon>
        <taxon>Actinomycetes</taxon>
        <taxon>Micrococcales</taxon>
        <taxon>Brevibacteriaceae</taxon>
        <taxon>Sediminivirga</taxon>
    </lineage>
</organism>
<evidence type="ECO:0000256" key="1">
    <source>
        <dbReference type="SAM" id="MobiDB-lite"/>
    </source>
</evidence>
<gene>
    <name evidence="3" type="ORF">GCM10011333_07640</name>
</gene>
<dbReference type="Proteomes" id="UP000616114">
    <property type="component" value="Unassembled WGS sequence"/>
</dbReference>
<reference evidence="3" key="1">
    <citation type="journal article" date="2014" name="Int. J. Syst. Evol. Microbiol.">
        <title>Complete genome sequence of Corynebacterium casei LMG S-19264T (=DSM 44701T), isolated from a smear-ripened cheese.</title>
        <authorList>
            <consortium name="US DOE Joint Genome Institute (JGI-PGF)"/>
            <person name="Walter F."/>
            <person name="Albersmeier A."/>
            <person name="Kalinowski J."/>
            <person name="Ruckert C."/>
        </authorList>
    </citation>
    <scope>NUCLEOTIDE SEQUENCE</scope>
    <source>
        <strain evidence="3">CGMCC 1.12785</strain>
    </source>
</reference>
<feature type="region of interest" description="Disordered" evidence="1">
    <location>
        <begin position="1"/>
        <end position="27"/>
    </location>
</feature>
<reference evidence="3" key="2">
    <citation type="submission" date="2020-09" db="EMBL/GenBank/DDBJ databases">
        <authorList>
            <person name="Sun Q."/>
            <person name="Zhou Y."/>
        </authorList>
    </citation>
    <scope>NUCLEOTIDE SEQUENCE</scope>
    <source>
        <strain evidence="3">CGMCC 1.12785</strain>
    </source>
</reference>
<dbReference type="InterPro" id="IPR059125">
    <property type="entry name" value="Ferritin_actino"/>
</dbReference>
<dbReference type="InterPro" id="IPR012347">
    <property type="entry name" value="Ferritin-like"/>
</dbReference>
<proteinExistence type="predicted"/>
<evidence type="ECO:0000313" key="3">
    <source>
        <dbReference type="EMBL" id="GGA07423.1"/>
    </source>
</evidence>